<name>A0ABS3XFN7_9ACTN</name>
<dbReference type="Proteomes" id="UP001519064">
    <property type="component" value="Unassembled WGS sequence"/>
</dbReference>
<feature type="compositionally biased region" description="Low complexity" evidence="1">
    <location>
        <begin position="40"/>
        <end position="49"/>
    </location>
</feature>
<keyword evidence="3" id="KW-1185">Reference proteome</keyword>
<accession>A0ABS3XFN7</accession>
<feature type="compositionally biased region" description="Basic and acidic residues" evidence="1">
    <location>
        <begin position="75"/>
        <end position="113"/>
    </location>
</feature>
<reference evidence="2 3" key="1">
    <citation type="submission" date="2020-11" db="EMBL/GenBank/DDBJ databases">
        <title>Streptomyces spirodelae sp. nov., isolated from duckweed.</title>
        <authorList>
            <person name="Saimee Y."/>
            <person name="Duangmal K."/>
        </authorList>
    </citation>
    <scope>NUCLEOTIDE SEQUENCE [LARGE SCALE GENOMIC DNA]</scope>
    <source>
        <strain evidence="2 3">S16-07</strain>
    </source>
</reference>
<evidence type="ECO:0000313" key="2">
    <source>
        <dbReference type="EMBL" id="MBO8194205.1"/>
    </source>
</evidence>
<evidence type="ECO:0000313" key="3">
    <source>
        <dbReference type="Proteomes" id="UP001519064"/>
    </source>
</evidence>
<comment type="caution">
    <text evidence="2">The sequence shown here is derived from an EMBL/GenBank/DDBJ whole genome shotgun (WGS) entry which is preliminary data.</text>
</comment>
<organism evidence="2 3">
    <name type="scientific">Streptomyces oryzae</name>
    <dbReference type="NCBI Taxonomy" id="1434886"/>
    <lineage>
        <taxon>Bacteria</taxon>
        <taxon>Bacillati</taxon>
        <taxon>Actinomycetota</taxon>
        <taxon>Actinomycetes</taxon>
        <taxon>Kitasatosporales</taxon>
        <taxon>Streptomycetaceae</taxon>
        <taxon>Streptomyces</taxon>
    </lineage>
</organism>
<dbReference type="RefSeq" id="WP_209241312.1">
    <property type="nucleotide sequence ID" value="NZ_JADKMA010000115.1"/>
</dbReference>
<feature type="compositionally biased region" description="Low complexity" evidence="1">
    <location>
        <begin position="124"/>
        <end position="147"/>
    </location>
</feature>
<dbReference type="PROSITE" id="PS51257">
    <property type="entry name" value="PROKAR_LIPOPROTEIN"/>
    <property type="match status" value="1"/>
</dbReference>
<sequence length="283" mass="28059">MRSQESNTRSRRGSRIAASAALVCLGAPLAAGCGGGGDDGYVAVGAADPSGRSSDGPVRPDDKVRMVPLPGEGDGPEKSDGGHRARAGDDDTKGARGSEGAGAERTKHGKGADDGGDAGGTGPSGSASTGSPGSPGASGSTGPDGSSPGPGTGGHGDGGGQQTGDGSSGPGSPDSPGSPSGPALLTVSEPAREKTDDRWCEKVTVRFVNSGGRAVTGGKVTFGTHIIGALGVDWATRESRRALPVPIKAGEKKEKTWTVCVDAWRVPLGMHIETRDVRLSGWK</sequence>
<gene>
    <name evidence="2" type="ORF">ITI46_21445</name>
</gene>
<feature type="compositionally biased region" description="Low complexity" evidence="1">
    <location>
        <begin position="170"/>
        <end position="183"/>
    </location>
</feature>
<evidence type="ECO:0008006" key="4">
    <source>
        <dbReference type="Google" id="ProtNLM"/>
    </source>
</evidence>
<dbReference type="EMBL" id="JADKMA010000115">
    <property type="protein sequence ID" value="MBO8194205.1"/>
    <property type="molecule type" value="Genomic_DNA"/>
</dbReference>
<evidence type="ECO:0000256" key="1">
    <source>
        <dbReference type="SAM" id="MobiDB-lite"/>
    </source>
</evidence>
<feature type="compositionally biased region" description="Gly residues" evidence="1">
    <location>
        <begin position="148"/>
        <end position="169"/>
    </location>
</feature>
<proteinExistence type="predicted"/>
<protein>
    <recommendedName>
        <fullName evidence="4">Secreted protein</fullName>
    </recommendedName>
</protein>
<feature type="region of interest" description="Disordered" evidence="1">
    <location>
        <begin position="35"/>
        <end position="196"/>
    </location>
</feature>